<dbReference type="PRINTS" id="PR00080">
    <property type="entry name" value="SDRFAMILY"/>
</dbReference>
<keyword evidence="5" id="KW-1185">Reference proteome</keyword>
<organism evidence="4 5">
    <name type="scientific">Paenibacillus sepulcri</name>
    <dbReference type="NCBI Taxonomy" id="359917"/>
    <lineage>
        <taxon>Bacteria</taxon>
        <taxon>Bacillati</taxon>
        <taxon>Bacillota</taxon>
        <taxon>Bacilli</taxon>
        <taxon>Bacillales</taxon>
        <taxon>Paenibacillaceae</taxon>
        <taxon>Paenibacillus</taxon>
    </lineage>
</organism>
<keyword evidence="2" id="KW-0560">Oxidoreductase</keyword>
<accession>A0ABS7BVN0</accession>
<dbReference type="SUPFAM" id="SSF51735">
    <property type="entry name" value="NAD(P)-binding Rossmann-fold domains"/>
    <property type="match status" value="1"/>
</dbReference>
<dbReference type="InterPro" id="IPR051911">
    <property type="entry name" value="SDR_oxidoreductase"/>
</dbReference>
<dbReference type="PANTHER" id="PTHR43976">
    <property type="entry name" value="SHORT CHAIN DEHYDROGENASE"/>
    <property type="match status" value="1"/>
</dbReference>
<evidence type="ECO:0000313" key="4">
    <source>
        <dbReference type="EMBL" id="MBW7452649.1"/>
    </source>
</evidence>
<sequence length="286" mass="31140">MSNKKTKQKVWFITGAARGFGFEIVKAALEAGDKVAATVRSKPEQLAAQFNNNENLLVTVLDVTNEAMAIDNAAQTIRKFGRIDVLVNNAGYGLLTAVEEASGEEVRQNYETNVFGLLNVIRAVLPHMRNQRSGHVINISSVGGLSGYIGWGIYGSTKFAVEGITEALELELAPLGIHATVVAPGFFRTDFLDTTSLSRTGNIIADYADTVGKMRDFATEVNKKQPGDPKKLALAFITLAESENPPVHLPLGSDSLARYRDKTARFEAEIDEWLEVITGTDHDDVK</sequence>
<gene>
    <name evidence="4" type="ORF">K0U00_01160</name>
</gene>
<evidence type="ECO:0000313" key="5">
    <source>
        <dbReference type="Proteomes" id="UP001519887"/>
    </source>
</evidence>
<name>A0ABS7BVN0_9BACL</name>
<dbReference type="InterPro" id="IPR002347">
    <property type="entry name" value="SDR_fam"/>
</dbReference>
<dbReference type="CDD" id="cd05374">
    <property type="entry name" value="17beta-HSD-like_SDR_c"/>
    <property type="match status" value="1"/>
</dbReference>
<evidence type="ECO:0000256" key="3">
    <source>
        <dbReference type="RuleBase" id="RU000363"/>
    </source>
</evidence>
<dbReference type="PRINTS" id="PR00081">
    <property type="entry name" value="GDHRDH"/>
</dbReference>
<dbReference type="Proteomes" id="UP001519887">
    <property type="component" value="Unassembled WGS sequence"/>
</dbReference>
<dbReference type="NCBIfam" id="NF004824">
    <property type="entry name" value="PRK06180.1"/>
    <property type="match status" value="1"/>
</dbReference>
<evidence type="ECO:0000256" key="1">
    <source>
        <dbReference type="ARBA" id="ARBA00006484"/>
    </source>
</evidence>
<comment type="similarity">
    <text evidence="1 3">Belongs to the short-chain dehydrogenases/reductases (SDR) family.</text>
</comment>
<dbReference type="Pfam" id="PF00106">
    <property type="entry name" value="adh_short"/>
    <property type="match status" value="1"/>
</dbReference>
<proteinExistence type="inferred from homology"/>
<dbReference type="EMBL" id="JAHZIK010000009">
    <property type="protein sequence ID" value="MBW7452649.1"/>
    <property type="molecule type" value="Genomic_DNA"/>
</dbReference>
<dbReference type="InterPro" id="IPR036291">
    <property type="entry name" value="NAD(P)-bd_dom_sf"/>
</dbReference>
<evidence type="ECO:0000256" key="2">
    <source>
        <dbReference type="ARBA" id="ARBA00023002"/>
    </source>
</evidence>
<comment type="caution">
    <text evidence="4">The sequence shown here is derived from an EMBL/GenBank/DDBJ whole genome shotgun (WGS) entry which is preliminary data.</text>
</comment>
<dbReference type="RefSeq" id="WP_210037794.1">
    <property type="nucleotide sequence ID" value="NZ_JBHLVU010000022.1"/>
</dbReference>
<dbReference type="Gene3D" id="3.40.50.720">
    <property type="entry name" value="NAD(P)-binding Rossmann-like Domain"/>
    <property type="match status" value="1"/>
</dbReference>
<reference evidence="4 5" key="1">
    <citation type="submission" date="2021-07" db="EMBL/GenBank/DDBJ databases">
        <title>Paenibacillus radiodurans sp. nov., isolated from the southeastern edge of Tengger Desert.</title>
        <authorList>
            <person name="Zhang G."/>
        </authorList>
    </citation>
    <scope>NUCLEOTIDE SEQUENCE [LARGE SCALE GENOMIC DNA]</scope>
    <source>
        <strain evidence="4 5">CCM 7311</strain>
    </source>
</reference>
<protein>
    <submittedName>
        <fullName evidence="4">SDR family NAD(P)-dependent oxidoreductase</fullName>
    </submittedName>
</protein>
<dbReference type="PANTHER" id="PTHR43976:SF16">
    <property type="entry name" value="SHORT-CHAIN DEHYDROGENASE_REDUCTASE FAMILY PROTEIN"/>
    <property type="match status" value="1"/>
</dbReference>